<name>A0ABV4CG68_9PSEU</name>
<proteinExistence type="predicted"/>
<accession>A0ABV4CG68</accession>
<dbReference type="Gene3D" id="1.10.260.40">
    <property type="entry name" value="lambda repressor-like DNA-binding domains"/>
    <property type="match status" value="1"/>
</dbReference>
<reference evidence="2 3" key="1">
    <citation type="submission" date="2024-08" db="EMBL/GenBank/DDBJ databases">
        <title>Genome mining of Saccharopolyspora cebuensis PGLac3 from Nigerian medicinal plant.</title>
        <authorList>
            <person name="Ezeobiora C.E."/>
            <person name="Igbokwe N.H."/>
            <person name="Amin D.H."/>
            <person name="Mendie U.E."/>
        </authorList>
    </citation>
    <scope>NUCLEOTIDE SEQUENCE [LARGE SCALE GENOMIC DNA]</scope>
    <source>
        <strain evidence="2 3">PGLac3</strain>
    </source>
</reference>
<sequence>MEGTTPHTGEAIARRRKELGWTQHKLASAAKLSKSHVSKLEVGDRPATHAVLAVLARAMQVPVERLTGQPYRDGTADARTHAAVEGLRTVLRRTDLPGEPDPRGLDELGAEVAAVAKLRQDAKYRALLERLPALLEELTASARAAAPSEQARAHRLLVHAYFATHNVVHRLGYRDLAESIEPKMLTAAECSEDPLAGALAHWVRAQSFQAAGDYAHGLALMDATRTELGDELHDLSPAAIVLHGSLHLRQVTLASRAHDATRTAEHLRAARALGDRLNGPDRVHYGLTFGHANITTHETAAFVELGDYPAALDAAATWQPPKTMARSRRGHHYIDLARAHLHSGHRAESLAALHKARSIAPQQTRLHPMTRETTAVLLSLHRRSNPELTNLATWLGL</sequence>
<dbReference type="EMBL" id="JBGEHV010000017">
    <property type="protein sequence ID" value="MEY8040090.1"/>
    <property type="molecule type" value="Genomic_DNA"/>
</dbReference>
<dbReference type="Pfam" id="PF01381">
    <property type="entry name" value="HTH_3"/>
    <property type="match status" value="1"/>
</dbReference>
<evidence type="ECO:0000313" key="3">
    <source>
        <dbReference type="Proteomes" id="UP001564626"/>
    </source>
</evidence>
<dbReference type="SMART" id="SM00530">
    <property type="entry name" value="HTH_XRE"/>
    <property type="match status" value="1"/>
</dbReference>
<dbReference type="InterPro" id="IPR010982">
    <property type="entry name" value="Lambda_DNA-bd_dom_sf"/>
</dbReference>
<dbReference type="PROSITE" id="PS50943">
    <property type="entry name" value="HTH_CROC1"/>
    <property type="match status" value="1"/>
</dbReference>
<dbReference type="SUPFAM" id="SSF47413">
    <property type="entry name" value="lambda repressor-like DNA-binding domains"/>
    <property type="match status" value="1"/>
</dbReference>
<dbReference type="CDD" id="cd00093">
    <property type="entry name" value="HTH_XRE"/>
    <property type="match status" value="1"/>
</dbReference>
<keyword evidence="3" id="KW-1185">Reference proteome</keyword>
<comment type="caution">
    <text evidence="2">The sequence shown here is derived from an EMBL/GenBank/DDBJ whole genome shotgun (WGS) entry which is preliminary data.</text>
</comment>
<protein>
    <submittedName>
        <fullName evidence="2">Helix-turn-helix domain-containing protein</fullName>
    </submittedName>
</protein>
<evidence type="ECO:0000259" key="1">
    <source>
        <dbReference type="PROSITE" id="PS50943"/>
    </source>
</evidence>
<feature type="domain" description="HTH cro/C1-type" evidence="1">
    <location>
        <begin position="12"/>
        <end position="66"/>
    </location>
</feature>
<organism evidence="2 3">
    <name type="scientific">Saccharopolyspora cebuensis</name>
    <dbReference type="NCBI Taxonomy" id="418759"/>
    <lineage>
        <taxon>Bacteria</taxon>
        <taxon>Bacillati</taxon>
        <taxon>Actinomycetota</taxon>
        <taxon>Actinomycetes</taxon>
        <taxon>Pseudonocardiales</taxon>
        <taxon>Pseudonocardiaceae</taxon>
        <taxon>Saccharopolyspora</taxon>
    </lineage>
</organism>
<dbReference type="Proteomes" id="UP001564626">
    <property type="component" value="Unassembled WGS sequence"/>
</dbReference>
<dbReference type="RefSeq" id="WP_369774826.1">
    <property type="nucleotide sequence ID" value="NZ_JBGEHV010000017.1"/>
</dbReference>
<gene>
    <name evidence="2" type="ORF">AB8O55_11850</name>
</gene>
<dbReference type="InterPro" id="IPR001387">
    <property type="entry name" value="Cro/C1-type_HTH"/>
</dbReference>
<evidence type="ECO:0000313" key="2">
    <source>
        <dbReference type="EMBL" id="MEY8040090.1"/>
    </source>
</evidence>